<comment type="caution">
    <text evidence="3">The sequence shown here is derived from an EMBL/GenBank/DDBJ whole genome shotgun (WGS) entry which is preliminary data.</text>
</comment>
<keyword evidence="4" id="KW-1185">Reference proteome</keyword>
<feature type="domain" description="Minimal SLOG" evidence="2">
    <location>
        <begin position="4"/>
        <end position="103"/>
    </location>
</feature>
<protein>
    <submittedName>
        <fullName evidence="3">DUF4326 domain-containing protein</fullName>
    </submittedName>
</protein>
<name>A0ABQ6SJG3_9PAST</name>
<evidence type="ECO:0000259" key="2">
    <source>
        <dbReference type="Pfam" id="PF22565"/>
    </source>
</evidence>
<sequence>MIEKNILILYPIEFKSFSKFERKINHILSKIKNFKIFSINDYNGFITNYFGAYEKIDIREIASCNITHAIIFSDREIFLDEISWFKEKNIPLRVVHIDITRVINIDIEDPAIYGDKYVYIGRNPNRTPNTPNWSNPYSMYDFQIGEEPLSREDVIHQFAYGFERENLPTNLTKADALQLRGKVLGCHCKPLACHGDILADYLNSLDDGK</sequence>
<dbReference type="EMBL" id="VXDF01000008">
    <property type="protein sequence ID" value="KAA5522517.1"/>
    <property type="molecule type" value="Genomic_DNA"/>
</dbReference>
<accession>A0ABQ6SJG3</accession>
<dbReference type="RefSeq" id="WP_139989365.1">
    <property type="nucleotide sequence ID" value="NZ_VCED01000002.1"/>
</dbReference>
<dbReference type="Pfam" id="PF22565">
    <property type="entry name" value="mSLOG"/>
    <property type="match status" value="1"/>
</dbReference>
<dbReference type="Proteomes" id="UP000324828">
    <property type="component" value="Unassembled WGS sequence"/>
</dbReference>
<evidence type="ECO:0000313" key="3">
    <source>
        <dbReference type="EMBL" id="KAA5522517.1"/>
    </source>
</evidence>
<evidence type="ECO:0000313" key="4">
    <source>
        <dbReference type="Proteomes" id="UP000324828"/>
    </source>
</evidence>
<proteinExistence type="predicted"/>
<organism evidence="3 4">
    <name type="scientific">Haemophilus seminalis</name>
    <dbReference type="NCBI Taxonomy" id="2582921"/>
    <lineage>
        <taxon>Bacteria</taxon>
        <taxon>Pseudomonadati</taxon>
        <taxon>Pseudomonadota</taxon>
        <taxon>Gammaproteobacteria</taxon>
        <taxon>Pasteurellales</taxon>
        <taxon>Pasteurellaceae</taxon>
        <taxon>Haemophilus</taxon>
    </lineage>
</organism>
<feature type="domain" description="DUF4326" evidence="1">
    <location>
        <begin position="115"/>
        <end position="199"/>
    </location>
</feature>
<dbReference type="InterPro" id="IPR025475">
    <property type="entry name" value="DUF4326"/>
</dbReference>
<gene>
    <name evidence="3" type="ORF">F2S80_09200</name>
</gene>
<dbReference type="InterPro" id="IPR054452">
    <property type="entry name" value="mSLOG_dom"/>
</dbReference>
<reference evidence="3 4" key="1">
    <citation type="submission" date="2019-09" db="EMBL/GenBank/DDBJ databases">
        <title>Haemophilus seminale sp. nov., isolated from human semen.</title>
        <authorList>
            <person name="Zheng M."/>
        </authorList>
    </citation>
    <scope>NUCLEOTIDE SEQUENCE [LARGE SCALE GENOMIC DNA]</scope>
    <source>
        <strain evidence="3 4">SZY H2</strain>
    </source>
</reference>
<dbReference type="Pfam" id="PF14216">
    <property type="entry name" value="DUF4326"/>
    <property type="match status" value="1"/>
</dbReference>
<evidence type="ECO:0000259" key="1">
    <source>
        <dbReference type="Pfam" id="PF14216"/>
    </source>
</evidence>